<dbReference type="GO" id="GO:0005665">
    <property type="term" value="C:RNA polymerase II, core complex"/>
    <property type="evidence" value="ECO:0007669"/>
    <property type="project" value="TreeGrafter"/>
</dbReference>
<keyword evidence="3" id="KW-0240">DNA-directed RNA polymerase</keyword>
<dbReference type="Proteomes" id="UP000530660">
    <property type="component" value="Unassembled WGS sequence"/>
</dbReference>
<keyword evidence="4" id="KW-0804">Transcription</keyword>
<dbReference type="Pfam" id="PF00575">
    <property type="entry name" value="S1"/>
    <property type="match status" value="1"/>
</dbReference>
<proteinExistence type="inferred from homology"/>
<dbReference type="InterPro" id="IPR012340">
    <property type="entry name" value="NA-bd_OB-fold"/>
</dbReference>
<dbReference type="CDD" id="cd04329">
    <property type="entry name" value="RNAP_II_Rpb7_N"/>
    <property type="match status" value="1"/>
</dbReference>
<gene>
    <name evidence="7" type="primary">POLR2G</name>
    <name evidence="7" type="ORF">F1559_000629</name>
</gene>
<dbReference type="AlphaFoldDB" id="A0A7J7IDL4"/>
<evidence type="ECO:0000313" key="7">
    <source>
        <dbReference type="EMBL" id="KAF6001182.1"/>
    </source>
</evidence>
<dbReference type="FunFam" id="2.40.50.140:FF:000043">
    <property type="entry name" value="DNA-directed RNA polymerase II subunit RPB7"/>
    <property type="match status" value="1"/>
</dbReference>
<evidence type="ECO:0000313" key="8">
    <source>
        <dbReference type="Proteomes" id="UP000530660"/>
    </source>
</evidence>
<dbReference type="GO" id="GO:0060213">
    <property type="term" value="P:positive regulation of nuclear-transcribed mRNA poly(A) tail shortening"/>
    <property type="evidence" value="ECO:0007669"/>
    <property type="project" value="TreeGrafter"/>
</dbReference>
<evidence type="ECO:0000256" key="5">
    <source>
        <dbReference type="ARBA" id="ARBA00023242"/>
    </source>
</evidence>
<comment type="similarity">
    <text evidence="2">Belongs to the eukaryotic RPB7/RPC8 RNA polymerase subunit family.</text>
</comment>
<dbReference type="GO" id="GO:0045948">
    <property type="term" value="P:positive regulation of translational initiation"/>
    <property type="evidence" value="ECO:0007669"/>
    <property type="project" value="TreeGrafter"/>
</dbReference>
<dbReference type="EMBL" id="VWRR01000015">
    <property type="protein sequence ID" value="KAF6001182.1"/>
    <property type="molecule type" value="Genomic_DNA"/>
</dbReference>
<dbReference type="OrthoDB" id="1162399at2759"/>
<dbReference type="InterPro" id="IPR003029">
    <property type="entry name" value="S1_domain"/>
</dbReference>
<dbReference type="Gene3D" id="3.30.1490.120">
    <property type="entry name" value="RNA polymerase Rpb7-like, N-terminal domain"/>
    <property type="match status" value="1"/>
</dbReference>
<dbReference type="PANTHER" id="PTHR12709">
    <property type="entry name" value="DNA-DIRECTED RNA POLYMERASE II, III"/>
    <property type="match status" value="1"/>
</dbReference>
<feature type="domain" description="S1 motif" evidence="6">
    <location>
        <begin position="84"/>
        <end position="166"/>
    </location>
</feature>
<dbReference type="PANTHER" id="PTHR12709:SF4">
    <property type="entry name" value="DNA-DIRECTED RNA POLYMERASE II SUBUNIT RPB7"/>
    <property type="match status" value="1"/>
</dbReference>
<dbReference type="SUPFAM" id="SSF50249">
    <property type="entry name" value="Nucleic acid-binding proteins"/>
    <property type="match status" value="1"/>
</dbReference>
<evidence type="ECO:0000256" key="3">
    <source>
        <dbReference type="ARBA" id="ARBA00022478"/>
    </source>
</evidence>
<dbReference type="InterPro" id="IPR036898">
    <property type="entry name" value="RNA_pol_Rpb7-like_N_sf"/>
</dbReference>
<accession>A0A7J7IDL4</accession>
<dbReference type="InterPro" id="IPR045113">
    <property type="entry name" value="Rpb7-like"/>
</dbReference>
<dbReference type="Gene3D" id="2.40.50.140">
    <property type="entry name" value="Nucleic acid-binding proteins"/>
    <property type="match status" value="1"/>
</dbReference>
<dbReference type="GO" id="GO:0031369">
    <property type="term" value="F:translation initiation factor binding"/>
    <property type="evidence" value="ECO:0007669"/>
    <property type="project" value="TreeGrafter"/>
</dbReference>
<dbReference type="SUPFAM" id="SSF88798">
    <property type="entry name" value="N-terminal, heterodimerisation domain of RBP7 (RpoE)"/>
    <property type="match status" value="1"/>
</dbReference>
<dbReference type="GO" id="GO:0003697">
    <property type="term" value="F:single-stranded DNA binding"/>
    <property type="evidence" value="ECO:0007669"/>
    <property type="project" value="TreeGrafter"/>
</dbReference>
<evidence type="ECO:0000256" key="2">
    <source>
        <dbReference type="ARBA" id="ARBA00009307"/>
    </source>
</evidence>
<keyword evidence="5" id="KW-0539">Nucleus</keyword>
<protein>
    <submittedName>
        <fullName evidence="7">RNA polymerase II</fullName>
    </submittedName>
</protein>
<evidence type="ECO:0000256" key="4">
    <source>
        <dbReference type="ARBA" id="ARBA00023163"/>
    </source>
</evidence>
<name>A0A7J7IDL4_9RHOD</name>
<comment type="caution">
    <text evidence="7">The sequence shown here is derived from an EMBL/GenBank/DDBJ whole genome shotgun (WGS) entry which is preliminary data.</text>
</comment>
<reference evidence="7 8" key="1">
    <citation type="journal article" date="2020" name="J. Phycol.">
        <title>Comparative genome analysis reveals Cyanidiococcus gen. nov., a new extremophilic red algal genus sister to Cyanidioschyzon (Cyanidioschyzonaceae, Rhodophyta).</title>
        <authorList>
            <person name="Liu S.-L."/>
            <person name="Chiang Y.-R."/>
            <person name="Yoon H.S."/>
            <person name="Fu H.-Y."/>
        </authorList>
    </citation>
    <scope>NUCLEOTIDE SEQUENCE [LARGE SCALE GENOMIC DNA]</scope>
    <source>
        <strain evidence="7 8">THAL066</strain>
    </source>
</reference>
<dbReference type="PROSITE" id="PS50126">
    <property type="entry name" value="S1"/>
    <property type="match status" value="1"/>
</dbReference>
<dbReference type="GO" id="GO:0000932">
    <property type="term" value="C:P-body"/>
    <property type="evidence" value="ECO:0007669"/>
    <property type="project" value="TreeGrafter"/>
</dbReference>
<comment type="subcellular location">
    <subcellularLocation>
        <location evidence="1">Nucleus</location>
    </subcellularLocation>
</comment>
<organism evidence="7 8">
    <name type="scientific">Cyanidiococcus yangmingshanensis</name>
    <dbReference type="NCBI Taxonomy" id="2690220"/>
    <lineage>
        <taxon>Eukaryota</taxon>
        <taxon>Rhodophyta</taxon>
        <taxon>Bangiophyceae</taxon>
        <taxon>Cyanidiales</taxon>
        <taxon>Cyanidiaceae</taxon>
        <taxon>Cyanidiococcus</taxon>
    </lineage>
</organism>
<dbReference type="GO" id="GO:0006367">
    <property type="term" value="P:transcription initiation at RNA polymerase II promoter"/>
    <property type="evidence" value="ECO:0007669"/>
    <property type="project" value="TreeGrafter"/>
</dbReference>
<sequence>MAFYLVELTKSVTVHPRYFHAKLGDHVIGRLLALTEGTTSGRYGYLIAVVQVERPLPPGRILPGTGHAVFPLRYKALVYRPFLGEVLDGVIASLTRHGVFVAVGPLSVFVSARNVPSDMEFDETEQCFTSVVQGSEDRLEVGTLVRLRIVGMRRDATEIAAVGTLRADYLGVLG</sequence>
<dbReference type="GO" id="GO:0003727">
    <property type="term" value="F:single-stranded RNA binding"/>
    <property type="evidence" value="ECO:0007669"/>
    <property type="project" value="TreeGrafter"/>
</dbReference>
<keyword evidence="8" id="KW-1185">Reference proteome</keyword>
<dbReference type="FunFam" id="3.30.1490.120:FF:000001">
    <property type="entry name" value="DNA-directed RNA polymerase II subunit RPB7"/>
    <property type="match status" value="1"/>
</dbReference>
<evidence type="ECO:0000259" key="6">
    <source>
        <dbReference type="PROSITE" id="PS50126"/>
    </source>
</evidence>
<evidence type="ECO:0000256" key="1">
    <source>
        <dbReference type="ARBA" id="ARBA00004123"/>
    </source>
</evidence>